<accession>A0A7J7YDW4</accession>
<organism evidence="1 2">
    <name type="scientific">Myotis myotis</name>
    <name type="common">Greater mouse-eared bat</name>
    <name type="synonym">Vespertilio myotis</name>
    <dbReference type="NCBI Taxonomy" id="51298"/>
    <lineage>
        <taxon>Eukaryota</taxon>
        <taxon>Metazoa</taxon>
        <taxon>Chordata</taxon>
        <taxon>Craniata</taxon>
        <taxon>Vertebrata</taxon>
        <taxon>Euteleostomi</taxon>
        <taxon>Mammalia</taxon>
        <taxon>Eutheria</taxon>
        <taxon>Laurasiatheria</taxon>
        <taxon>Chiroptera</taxon>
        <taxon>Yangochiroptera</taxon>
        <taxon>Vespertilionidae</taxon>
        <taxon>Myotis</taxon>
    </lineage>
</organism>
<sequence>MQAEYWQGLHWYILRMRTTGQSVLSPFRSFLFRPRDFLSLFLGFLGRDYESGIVGAGSLEPLGVFCAFLRCFRSPFRAQPRIPRLRAGKSWKWCFHCVCGSVPFLWSAGGSVAPCIRAAHHSPALPS</sequence>
<gene>
    <name evidence="1" type="ORF">mMyoMyo1_010950</name>
</gene>
<evidence type="ECO:0000313" key="1">
    <source>
        <dbReference type="EMBL" id="KAF6359988.1"/>
    </source>
</evidence>
<protein>
    <submittedName>
        <fullName evidence="1">Uncharacterized protein</fullName>
    </submittedName>
</protein>
<proteinExistence type="predicted"/>
<name>A0A7J7YDW4_MYOMY</name>
<comment type="caution">
    <text evidence="1">The sequence shown here is derived from an EMBL/GenBank/DDBJ whole genome shotgun (WGS) entry which is preliminary data.</text>
</comment>
<keyword evidence="2" id="KW-1185">Reference proteome</keyword>
<dbReference type="AlphaFoldDB" id="A0A7J7YDW4"/>
<dbReference type="Proteomes" id="UP000527355">
    <property type="component" value="Unassembled WGS sequence"/>
</dbReference>
<reference evidence="1 2" key="1">
    <citation type="journal article" date="2020" name="Nature">
        <title>Six reference-quality genomes reveal evolution of bat adaptations.</title>
        <authorList>
            <person name="Jebb D."/>
            <person name="Huang Z."/>
            <person name="Pippel M."/>
            <person name="Hughes G.M."/>
            <person name="Lavrichenko K."/>
            <person name="Devanna P."/>
            <person name="Winkler S."/>
            <person name="Jermiin L.S."/>
            <person name="Skirmuntt E.C."/>
            <person name="Katzourakis A."/>
            <person name="Burkitt-Gray L."/>
            <person name="Ray D.A."/>
            <person name="Sullivan K.A.M."/>
            <person name="Roscito J.G."/>
            <person name="Kirilenko B.M."/>
            <person name="Davalos L.M."/>
            <person name="Corthals A.P."/>
            <person name="Power M.L."/>
            <person name="Jones G."/>
            <person name="Ransome R.D."/>
            <person name="Dechmann D.K.N."/>
            <person name="Locatelli A.G."/>
            <person name="Puechmaille S.J."/>
            <person name="Fedrigo O."/>
            <person name="Jarvis E.D."/>
            <person name="Hiller M."/>
            <person name="Vernes S.C."/>
            <person name="Myers E.W."/>
            <person name="Teeling E.C."/>
        </authorList>
    </citation>
    <scope>NUCLEOTIDE SEQUENCE [LARGE SCALE GENOMIC DNA]</scope>
    <source>
        <strain evidence="1">MMyoMyo1</strain>
        <tissue evidence="1">Flight muscle</tissue>
    </source>
</reference>
<dbReference type="EMBL" id="JABWUV010000004">
    <property type="protein sequence ID" value="KAF6359988.1"/>
    <property type="molecule type" value="Genomic_DNA"/>
</dbReference>
<evidence type="ECO:0000313" key="2">
    <source>
        <dbReference type="Proteomes" id="UP000527355"/>
    </source>
</evidence>